<name>A0A7J9IFB5_9ROSI</name>
<dbReference type="InterPro" id="IPR001611">
    <property type="entry name" value="Leu-rich_rpt"/>
</dbReference>
<dbReference type="Pfam" id="PF13855">
    <property type="entry name" value="LRR_8"/>
    <property type="match status" value="1"/>
</dbReference>
<keyword evidence="6" id="KW-0732">Signal</keyword>
<dbReference type="PROSITE" id="PS51450">
    <property type="entry name" value="LRR"/>
    <property type="match status" value="1"/>
</dbReference>
<gene>
    <name evidence="12" type="ORF">Gohar_022360</name>
</gene>
<evidence type="ECO:0000256" key="1">
    <source>
        <dbReference type="ARBA" id="ARBA00004251"/>
    </source>
</evidence>
<keyword evidence="8" id="KW-1133">Transmembrane helix</keyword>
<evidence type="ECO:0000256" key="10">
    <source>
        <dbReference type="ARBA" id="ARBA00023170"/>
    </source>
</evidence>
<dbReference type="EMBL" id="JABFAD010366341">
    <property type="protein sequence ID" value="MBA0820810.1"/>
    <property type="molecule type" value="Genomic_DNA"/>
</dbReference>
<evidence type="ECO:0000256" key="11">
    <source>
        <dbReference type="ARBA" id="ARBA00023180"/>
    </source>
</evidence>
<comment type="similarity">
    <text evidence="2">Belongs to the RLP family.</text>
</comment>
<dbReference type="SMART" id="SM00369">
    <property type="entry name" value="LRR_TYP"/>
    <property type="match status" value="3"/>
</dbReference>
<dbReference type="GO" id="GO:0005886">
    <property type="term" value="C:plasma membrane"/>
    <property type="evidence" value="ECO:0007669"/>
    <property type="project" value="UniProtKB-SubCell"/>
</dbReference>
<dbReference type="AlphaFoldDB" id="A0A7J9IFB5"/>
<dbReference type="Gene3D" id="3.80.10.10">
    <property type="entry name" value="Ribonuclease Inhibitor"/>
    <property type="match status" value="2"/>
</dbReference>
<evidence type="ECO:0000256" key="7">
    <source>
        <dbReference type="ARBA" id="ARBA00022737"/>
    </source>
</evidence>
<accession>A0A7J9IFB5</accession>
<comment type="caution">
    <text evidence="12">The sequence shown here is derived from an EMBL/GenBank/DDBJ whole genome shotgun (WGS) entry which is preliminary data.</text>
</comment>
<keyword evidence="11" id="KW-0325">Glycoprotein</keyword>
<keyword evidence="3" id="KW-1003">Cell membrane</keyword>
<dbReference type="Proteomes" id="UP000593560">
    <property type="component" value="Unassembled WGS sequence"/>
</dbReference>
<keyword evidence="10" id="KW-0675">Receptor</keyword>
<organism evidence="12 13">
    <name type="scientific">Gossypium harknessii</name>
    <dbReference type="NCBI Taxonomy" id="34285"/>
    <lineage>
        <taxon>Eukaryota</taxon>
        <taxon>Viridiplantae</taxon>
        <taxon>Streptophyta</taxon>
        <taxon>Embryophyta</taxon>
        <taxon>Tracheophyta</taxon>
        <taxon>Spermatophyta</taxon>
        <taxon>Magnoliopsida</taxon>
        <taxon>eudicotyledons</taxon>
        <taxon>Gunneridae</taxon>
        <taxon>Pentapetalae</taxon>
        <taxon>rosids</taxon>
        <taxon>malvids</taxon>
        <taxon>Malvales</taxon>
        <taxon>Malvaceae</taxon>
        <taxon>Malvoideae</taxon>
        <taxon>Gossypium</taxon>
    </lineage>
</organism>
<evidence type="ECO:0000256" key="5">
    <source>
        <dbReference type="ARBA" id="ARBA00022692"/>
    </source>
</evidence>
<protein>
    <submittedName>
        <fullName evidence="12">Uncharacterized protein</fullName>
    </submittedName>
</protein>
<reference evidence="12 13" key="1">
    <citation type="journal article" date="2019" name="Genome Biol. Evol.">
        <title>Insights into the evolution of the New World diploid cottons (Gossypium, subgenus Houzingenia) based on genome sequencing.</title>
        <authorList>
            <person name="Grover C.E."/>
            <person name="Arick M.A. 2nd"/>
            <person name="Thrash A."/>
            <person name="Conover J.L."/>
            <person name="Sanders W.S."/>
            <person name="Peterson D.G."/>
            <person name="Frelichowski J.E."/>
            <person name="Scheffler J.A."/>
            <person name="Scheffler B.E."/>
            <person name="Wendel J.F."/>
        </authorList>
    </citation>
    <scope>NUCLEOTIDE SEQUENCE [LARGE SCALE GENOMIC DNA]</scope>
    <source>
        <strain evidence="12">0</strain>
        <tissue evidence="12">Leaf</tissue>
    </source>
</reference>
<keyword evidence="9" id="KW-0472">Membrane</keyword>
<evidence type="ECO:0000256" key="8">
    <source>
        <dbReference type="ARBA" id="ARBA00022989"/>
    </source>
</evidence>
<proteinExistence type="inferred from homology"/>
<evidence type="ECO:0000256" key="9">
    <source>
        <dbReference type="ARBA" id="ARBA00023136"/>
    </source>
</evidence>
<keyword evidence="5" id="KW-0812">Transmembrane</keyword>
<keyword evidence="4" id="KW-0433">Leucine-rich repeat</keyword>
<evidence type="ECO:0000256" key="6">
    <source>
        <dbReference type="ARBA" id="ARBA00022729"/>
    </source>
</evidence>
<dbReference type="OrthoDB" id="1305316at2759"/>
<dbReference type="InterPro" id="IPR003591">
    <property type="entry name" value="Leu-rich_rpt_typical-subtyp"/>
</dbReference>
<keyword evidence="7" id="KW-0677">Repeat</keyword>
<evidence type="ECO:0000256" key="2">
    <source>
        <dbReference type="ARBA" id="ARBA00009592"/>
    </source>
</evidence>
<comment type="subcellular location">
    <subcellularLocation>
        <location evidence="1">Cell membrane</location>
        <topology evidence="1">Single-pass type I membrane protein</topology>
    </subcellularLocation>
</comment>
<keyword evidence="13" id="KW-1185">Reference proteome</keyword>
<evidence type="ECO:0000256" key="3">
    <source>
        <dbReference type="ARBA" id="ARBA00022475"/>
    </source>
</evidence>
<dbReference type="SUPFAM" id="SSF52058">
    <property type="entry name" value="L domain-like"/>
    <property type="match status" value="1"/>
</dbReference>
<evidence type="ECO:0000313" key="13">
    <source>
        <dbReference type="Proteomes" id="UP000593560"/>
    </source>
</evidence>
<dbReference type="InterPro" id="IPR046956">
    <property type="entry name" value="RLP23-like"/>
</dbReference>
<sequence length="236" mass="27113">MSSVVPTSFLNMSSYITTLILEENGLQGKFPEDVFHFPYLQKFDLFEIDNQLELKFPKTNWSGPLKSLQVRRAYLQELPDSVDNLDLWRYWIFALRLNSDKFNGNFELDKQSELSKLEVLSLSDNALLSFTSASNANYSLSNLARLEFSSCNISEFPNFVRNLEGLTDLDLSYNRIHVIEADMFLKLKGLKVLDLSHNIPLSVRDDSEVDLVLPILNSLFSRILSMEEYSSSCAWL</sequence>
<dbReference type="InterPro" id="IPR032675">
    <property type="entry name" value="LRR_dom_sf"/>
</dbReference>
<dbReference type="PANTHER" id="PTHR48061">
    <property type="entry name" value="LEUCINE-RICH REPEAT RECEPTOR PROTEIN KINASE EMS1-LIKE-RELATED"/>
    <property type="match status" value="1"/>
</dbReference>
<evidence type="ECO:0000256" key="4">
    <source>
        <dbReference type="ARBA" id="ARBA00022614"/>
    </source>
</evidence>
<evidence type="ECO:0000313" key="12">
    <source>
        <dbReference type="EMBL" id="MBA0820810.1"/>
    </source>
</evidence>
<dbReference type="PANTHER" id="PTHR48061:SF46">
    <property type="entry name" value="LEUCINE-RICH REPEAT-CONTAINING N-TERMINAL PLANT-TYPE DOMAIN-CONTAINING PROTEIN"/>
    <property type="match status" value="1"/>
</dbReference>